<evidence type="ECO:0000313" key="1">
    <source>
        <dbReference type="EMBL" id="MBB5896488.1"/>
    </source>
</evidence>
<gene>
    <name evidence="1" type="ORF">BJ998_007684</name>
</gene>
<accession>A0A7W9KPR1</accession>
<evidence type="ECO:0008006" key="3">
    <source>
        <dbReference type="Google" id="ProtNLM"/>
    </source>
</evidence>
<dbReference type="EMBL" id="JACHIR010000001">
    <property type="protein sequence ID" value="MBB5896488.1"/>
    <property type="molecule type" value="Genomic_DNA"/>
</dbReference>
<protein>
    <recommendedName>
        <fullName evidence="3">Hpr(Ser) kinase/phosphatase</fullName>
    </recommendedName>
</protein>
<keyword evidence="2" id="KW-1185">Reference proteome</keyword>
<dbReference type="RefSeq" id="WP_184868131.1">
    <property type="nucleotide sequence ID" value="NZ_BAAAWY010000016.1"/>
</dbReference>
<name>A0A7W9KPR1_9PSEU</name>
<reference evidence="1 2" key="1">
    <citation type="submission" date="2020-08" db="EMBL/GenBank/DDBJ databases">
        <title>Sequencing the genomes of 1000 actinobacteria strains.</title>
        <authorList>
            <person name="Klenk H.-P."/>
        </authorList>
    </citation>
    <scope>NUCLEOTIDE SEQUENCE [LARGE SCALE GENOMIC DNA]</scope>
    <source>
        <strain evidence="1 2">DSM 43851</strain>
    </source>
</reference>
<dbReference type="SUPFAM" id="SSF53795">
    <property type="entry name" value="PEP carboxykinase-like"/>
    <property type="match status" value="1"/>
</dbReference>
<organism evidence="1 2">
    <name type="scientific">Kutzneria kofuensis</name>
    <dbReference type="NCBI Taxonomy" id="103725"/>
    <lineage>
        <taxon>Bacteria</taxon>
        <taxon>Bacillati</taxon>
        <taxon>Actinomycetota</taxon>
        <taxon>Actinomycetes</taxon>
        <taxon>Pseudonocardiales</taxon>
        <taxon>Pseudonocardiaceae</taxon>
        <taxon>Kutzneria</taxon>
    </lineage>
</organism>
<dbReference type="AlphaFoldDB" id="A0A7W9KPR1"/>
<comment type="caution">
    <text evidence="1">The sequence shown here is derived from an EMBL/GenBank/DDBJ whole genome shotgun (WGS) entry which is preliminary data.</text>
</comment>
<dbReference type="Proteomes" id="UP000585638">
    <property type="component" value="Unassembled WGS sequence"/>
</dbReference>
<evidence type="ECO:0000313" key="2">
    <source>
        <dbReference type="Proteomes" id="UP000585638"/>
    </source>
</evidence>
<dbReference type="Gene3D" id="3.40.50.300">
    <property type="entry name" value="P-loop containing nucleotide triphosphate hydrolases"/>
    <property type="match status" value="1"/>
</dbReference>
<sequence length="332" mass="34785">MSSDIDPAALLAVPTAGITLAVVGNPSVVAALRQITSPFYQPVTAPRGEVWTLSLYIGDPGVEAADEPAHRAEFDMAARRITVRCAKAAWLPVFGTRYARTLVRALTIGRGAVPLHGAAVEFDGIGVILVGDKMAGKTTSALSLVRCGAALVSNDDVLLVKDAVDDWRLIGGPRSVGIRLGSLAEHRPALTVDEVAAATAGHPANRADKHFLHPGDIGRLGGVARVQAPGRVLIELVCEPGPTRSRRLDGDEAAAVLSVYLEDAADRRRFDLIGALGAPAPALTADTVGSLVRGLDFYRFSHPISGWVDDLLAFVKDIAAQRGGSDTAEVMA</sequence>
<proteinExistence type="predicted"/>
<dbReference type="InterPro" id="IPR027417">
    <property type="entry name" value="P-loop_NTPase"/>
</dbReference>